<evidence type="ECO:0000313" key="8">
    <source>
        <dbReference type="EMBL" id="GFP89417.1"/>
    </source>
</evidence>
<keyword evidence="2" id="KW-0723">Serine/threonine-protein kinase</keyword>
<dbReference type="PANTHER" id="PTHR24349">
    <property type="entry name" value="SERINE/THREONINE-PROTEIN KINASE"/>
    <property type="match status" value="1"/>
</dbReference>
<keyword evidence="9" id="KW-1185">Reference proteome</keyword>
<dbReference type="InterPro" id="IPR000719">
    <property type="entry name" value="Prot_kinase_dom"/>
</dbReference>
<evidence type="ECO:0000313" key="9">
    <source>
        <dbReference type="Proteomes" id="UP000653305"/>
    </source>
</evidence>
<feature type="non-terminal residue" evidence="8">
    <location>
        <position position="1"/>
    </location>
</feature>
<name>A0A830BP67_9LAMI</name>
<keyword evidence="5 8" id="KW-0418">Kinase</keyword>
<dbReference type="Gene3D" id="1.10.510.10">
    <property type="entry name" value="Transferase(Phosphotransferase) domain 1"/>
    <property type="match status" value="1"/>
</dbReference>
<organism evidence="8 9">
    <name type="scientific">Phtheirospermum japonicum</name>
    <dbReference type="NCBI Taxonomy" id="374723"/>
    <lineage>
        <taxon>Eukaryota</taxon>
        <taxon>Viridiplantae</taxon>
        <taxon>Streptophyta</taxon>
        <taxon>Embryophyta</taxon>
        <taxon>Tracheophyta</taxon>
        <taxon>Spermatophyta</taxon>
        <taxon>Magnoliopsida</taxon>
        <taxon>eudicotyledons</taxon>
        <taxon>Gunneridae</taxon>
        <taxon>Pentapetalae</taxon>
        <taxon>asterids</taxon>
        <taxon>lamiids</taxon>
        <taxon>Lamiales</taxon>
        <taxon>Orobanchaceae</taxon>
        <taxon>Orobanchaceae incertae sedis</taxon>
        <taxon>Phtheirospermum</taxon>
    </lineage>
</organism>
<protein>
    <submittedName>
        <fullName evidence="8">Calcium-dependent protein kinase 8</fullName>
    </submittedName>
</protein>
<dbReference type="EMBL" id="BMAC01000189">
    <property type="protein sequence ID" value="GFP89417.1"/>
    <property type="molecule type" value="Genomic_DNA"/>
</dbReference>
<dbReference type="Gene3D" id="3.30.200.20">
    <property type="entry name" value="Phosphorylase Kinase, domain 1"/>
    <property type="match status" value="1"/>
</dbReference>
<dbReference type="GO" id="GO:0005524">
    <property type="term" value="F:ATP binding"/>
    <property type="evidence" value="ECO:0007669"/>
    <property type="project" value="UniProtKB-KW"/>
</dbReference>
<dbReference type="GO" id="GO:0004674">
    <property type="term" value="F:protein serine/threonine kinase activity"/>
    <property type="evidence" value="ECO:0007669"/>
    <property type="project" value="UniProtKB-KW"/>
</dbReference>
<accession>A0A830BP67</accession>
<evidence type="ECO:0000256" key="4">
    <source>
        <dbReference type="ARBA" id="ARBA00022741"/>
    </source>
</evidence>
<dbReference type="SUPFAM" id="SSF56112">
    <property type="entry name" value="Protein kinase-like (PK-like)"/>
    <property type="match status" value="1"/>
</dbReference>
<keyword evidence="4" id="KW-0547">Nucleotide-binding</keyword>
<sequence length="80" mass="8748">KILHLLSGCPSILRLHDAYEDDDCVHIIIDLCDGGDLFDRLSAGARFYESVAAAVLTQLMAAIAYCHRLGVVLKVFGNDE</sequence>
<dbReference type="Proteomes" id="UP000653305">
    <property type="component" value="Unassembled WGS sequence"/>
</dbReference>
<evidence type="ECO:0000256" key="5">
    <source>
        <dbReference type="ARBA" id="ARBA00022777"/>
    </source>
</evidence>
<gene>
    <name evidence="8" type="ORF">PHJA_001085300</name>
</gene>
<dbReference type="Pfam" id="PF00069">
    <property type="entry name" value="Pkinase"/>
    <property type="match status" value="1"/>
</dbReference>
<keyword evidence="6" id="KW-0067">ATP-binding</keyword>
<dbReference type="PROSITE" id="PS50011">
    <property type="entry name" value="PROTEIN_KINASE_DOM"/>
    <property type="match status" value="1"/>
</dbReference>
<feature type="domain" description="Protein kinase" evidence="7">
    <location>
        <begin position="1"/>
        <end position="80"/>
    </location>
</feature>
<comment type="similarity">
    <text evidence="1">Belongs to the protein kinase superfamily. CAMK Ser/Thr protein kinase family. CaMK subfamily.</text>
</comment>
<dbReference type="OrthoDB" id="40902at2759"/>
<evidence type="ECO:0000259" key="7">
    <source>
        <dbReference type="PROSITE" id="PS50011"/>
    </source>
</evidence>
<dbReference type="InterPro" id="IPR050205">
    <property type="entry name" value="CDPK_Ser/Thr_kinases"/>
</dbReference>
<evidence type="ECO:0000256" key="6">
    <source>
        <dbReference type="ARBA" id="ARBA00022840"/>
    </source>
</evidence>
<dbReference type="AlphaFoldDB" id="A0A830BP67"/>
<comment type="caution">
    <text evidence="8">The sequence shown here is derived from an EMBL/GenBank/DDBJ whole genome shotgun (WGS) entry which is preliminary data.</text>
</comment>
<evidence type="ECO:0000256" key="1">
    <source>
        <dbReference type="ARBA" id="ARBA00005354"/>
    </source>
</evidence>
<proteinExistence type="inferred from homology"/>
<keyword evidence="3" id="KW-0808">Transferase</keyword>
<reference evidence="8" key="1">
    <citation type="submission" date="2020-07" db="EMBL/GenBank/DDBJ databases">
        <title>Ethylene signaling mediates host invasion by parasitic plants.</title>
        <authorList>
            <person name="Yoshida S."/>
        </authorList>
    </citation>
    <scope>NUCLEOTIDE SEQUENCE</scope>
    <source>
        <strain evidence="8">Okayama</strain>
    </source>
</reference>
<dbReference type="InterPro" id="IPR011009">
    <property type="entry name" value="Kinase-like_dom_sf"/>
</dbReference>
<evidence type="ECO:0000256" key="2">
    <source>
        <dbReference type="ARBA" id="ARBA00022527"/>
    </source>
</evidence>
<evidence type="ECO:0000256" key="3">
    <source>
        <dbReference type="ARBA" id="ARBA00022679"/>
    </source>
</evidence>